<feature type="transmembrane region" description="Helical" evidence="2">
    <location>
        <begin position="162"/>
        <end position="181"/>
    </location>
</feature>
<feature type="region of interest" description="Disordered" evidence="1">
    <location>
        <begin position="709"/>
        <end position="746"/>
    </location>
</feature>
<evidence type="ECO:0008006" key="5">
    <source>
        <dbReference type="Google" id="ProtNLM"/>
    </source>
</evidence>
<dbReference type="RefSeq" id="WP_094334848.1">
    <property type="nucleotide sequence ID" value="NZ_NFIE01000002.1"/>
</dbReference>
<keyword evidence="4" id="KW-1185">Reference proteome</keyword>
<feature type="compositionally biased region" description="Pro residues" evidence="1">
    <location>
        <begin position="673"/>
        <end position="682"/>
    </location>
</feature>
<feature type="transmembrane region" description="Helical" evidence="2">
    <location>
        <begin position="187"/>
        <end position="209"/>
    </location>
</feature>
<keyword evidence="2" id="KW-0472">Membrane</keyword>
<feature type="compositionally biased region" description="Acidic residues" evidence="1">
    <location>
        <begin position="457"/>
        <end position="471"/>
    </location>
</feature>
<feature type="compositionally biased region" description="Acidic residues" evidence="1">
    <location>
        <begin position="586"/>
        <end position="600"/>
    </location>
</feature>
<dbReference type="SUPFAM" id="SSF53187">
    <property type="entry name" value="Zn-dependent exopeptidases"/>
    <property type="match status" value="2"/>
</dbReference>
<feature type="region of interest" description="Disordered" evidence="1">
    <location>
        <begin position="670"/>
        <end position="697"/>
    </location>
</feature>
<reference evidence="4" key="1">
    <citation type="submission" date="2017-04" db="EMBL/GenBank/DDBJ databases">
        <title>Function of individual gut microbiota members based on whole genome sequencing of pure cultures obtained from chicken caecum.</title>
        <authorList>
            <person name="Medvecky M."/>
            <person name="Cejkova D."/>
            <person name="Polansky O."/>
            <person name="Karasova D."/>
            <person name="Kubasova T."/>
            <person name="Cizek A."/>
            <person name="Rychlik I."/>
        </authorList>
    </citation>
    <scope>NUCLEOTIDE SEQUENCE [LARGE SCALE GENOMIC DNA]</scope>
    <source>
        <strain evidence="4">An5</strain>
    </source>
</reference>
<dbReference type="Proteomes" id="UP000195781">
    <property type="component" value="Unassembled WGS sequence"/>
</dbReference>
<feature type="region of interest" description="Disordered" evidence="1">
    <location>
        <begin position="455"/>
        <end position="484"/>
    </location>
</feature>
<name>A0A1Y3Y2S1_9ACTN</name>
<feature type="compositionally biased region" description="Acidic residues" evidence="1">
    <location>
        <begin position="356"/>
        <end position="378"/>
    </location>
</feature>
<dbReference type="Gene3D" id="3.40.630.10">
    <property type="entry name" value="Zn peptidases"/>
    <property type="match status" value="2"/>
</dbReference>
<feature type="compositionally biased region" description="Acidic residues" evidence="1">
    <location>
        <begin position="547"/>
        <end position="578"/>
    </location>
</feature>
<feature type="region of interest" description="Disordered" evidence="1">
    <location>
        <begin position="343"/>
        <end position="378"/>
    </location>
</feature>
<feature type="region of interest" description="Disordered" evidence="1">
    <location>
        <begin position="539"/>
        <end position="621"/>
    </location>
</feature>
<protein>
    <recommendedName>
        <fullName evidence="5">Peptidase M28 domain-containing protein</fullName>
    </recommendedName>
</protein>
<accession>A0A1Y3Y2S1</accession>
<gene>
    <name evidence="3" type="ORF">B5G02_01145</name>
</gene>
<proteinExistence type="predicted"/>
<evidence type="ECO:0000256" key="2">
    <source>
        <dbReference type="SAM" id="Phobius"/>
    </source>
</evidence>
<dbReference type="AlphaFoldDB" id="A0A1Y3Y2S1"/>
<keyword evidence="2" id="KW-1133">Transmembrane helix</keyword>
<sequence>MATTRKYLGHLLQNTGITPACSEEERAAAEDLAAIFTAHGFNPEVQEFNASPMPRVVRAVLGIGLFLGAVLMGIGGAVGIIGTLIAVAMTVLYVLERMGKITLPGFGGAGVSQNVIAYHKAEGPLASPRNRPVVVVAHYDSPRADLFANLPYATYRPIITKLLPYAMVVPAILAVLRLFPFPPAAKAVLWILAIVAALVPLAHAVGVIANRFVLPYTSGSVCNKSSVAAMLGVMDAVAPYAGENEFPRDVPFDEYFSEQVRRAEEEELAAAIASGELAEDAAEDAEAATEDEAAAEDVQDEALGGTATMPAVDEDASVDLGATAAMDMETVIGATSAIADAVDEEETGDAKARDDEASEAEVEAAEVEDDAEDGAADAEDEAVVDVVEEPVADEPQLVNAYGNYRFGADVIRAIGMLPDSCVIEYEVEEPPHAEAMAEAVVADEAVPAGSRDAAEPAYEDEADDVEVEEDASYLGGAPTDDEEYEYDDEGFEYEGDLDVHHSAAQAGFASALSAVSSGAARLLNDMKRRGKDMLDSLSSHDAAKAEDADDAVEPAEDVETPQDEAVAEAPVDVEEVDVVTETVAEASDDAEPVAEPEPAAEPDPAAQDAAPAEEPAAGATRAFDASELAASAPVREEPVVDLGATVAQPPVQQPQAAADQVETVDSLMAQINPPRPATPPRAPQRTFTSVPDPAIPSISQVNASSRASLFDLPDPASEPVDPFASIPAAPNPAADASVSTPMEPAPSRAAASGFSVIGPDDAVEPVSYDAPAPTESVFETISADAPITPAPAAPARKRGLGKLFGGRKKRQEESMSDWLGVEDDFDAKRSGRDIGSWDNFEGDDWKGGATGADGVSVDEMRDAVTSLGDDELLGHDIWFVATGASEFDNAGIDAFLDTHRDKLRGVFLINLESIGAGEPCMLATEGERRVLKGDKRIMNLVRRVSGAFHEEFGEVEMGYMATDAYRAMERSLRSLTIAGVEDGRLACARTEDDLPYRVNAKNVNMVADVVTEVIRRS</sequence>
<evidence type="ECO:0000256" key="1">
    <source>
        <dbReference type="SAM" id="MobiDB-lite"/>
    </source>
</evidence>
<dbReference type="EMBL" id="NFIE01000002">
    <property type="protein sequence ID" value="OUN89669.1"/>
    <property type="molecule type" value="Genomic_DNA"/>
</dbReference>
<evidence type="ECO:0000313" key="3">
    <source>
        <dbReference type="EMBL" id="OUN89669.1"/>
    </source>
</evidence>
<feature type="compositionally biased region" description="Low complexity" evidence="1">
    <location>
        <begin position="602"/>
        <end position="619"/>
    </location>
</feature>
<feature type="transmembrane region" description="Helical" evidence="2">
    <location>
        <begin position="62"/>
        <end position="95"/>
    </location>
</feature>
<evidence type="ECO:0000313" key="4">
    <source>
        <dbReference type="Proteomes" id="UP000195781"/>
    </source>
</evidence>
<comment type="caution">
    <text evidence="3">The sequence shown here is derived from an EMBL/GenBank/DDBJ whole genome shotgun (WGS) entry which is preliminary data.</text>
</comment>
<dbReference type="OrthoDB" id="3169450at2"/>
<organism evidence="3 4">
    <name type="scientific">[Collinsella] massiliensis</name>
    <dbReference type="NCBI Taxonomy" id="1232426"/>
    <lineage>
        <taxon>Bacteria</taxon>
        <taxon>Bacillati</taxon>
        <taxon>Actinomycetota</taxon>
        <taxon>Coriobacteriia</taxon>
        <taxon>Coriobacteriales</taxon>
        <taxon>Coriobacteriaceae</taxon>
        <taxon>Enorma</taxon>
    </lineage>
</organism>
<keyword evidence="2" id="KW-0812">Transmembrane</keyword>